<dbReference type="GO" id="GO:0005886">
    <property type="term" value="C:plasma membrane"/>
    <property type="evidence" value="ECO:0007669"/>
    <property type="project" value="TreeGrafter"/>
</dbReference>
<evidence type="ECO:0000259" key="7">
    <source>
        <dbReference type="Pfam" id="PF25989"/>
    </source>
</evidence>
<dbReference type="SUPFAM" id="SSF111369">
    <property type="entry name" value="HlyD-like secretion proteins"/>
    <property type="match status" value="1"/>
</dbReference>
<evidence type="ECO:0000313" key="8">
    <source>
        <dbReference type="EMBL" id="ALB75780.1"/>
    </source>
</evidence>
<dbReference type="Pfam" id="PF25876">
    <property type="entry name" value="HH_MFP_RND"/>
    <property type="match status" value="1"/>
</dbReference>
<name>A0A0M4BLF1_9BACT</name>
<dbReference type="Gene3D" id="2.40.50.100">
    <property type="match status" value="1"/>
</dbReference>
<dbReference type="PANTHER" id="PTHR30158:SF23">
    <property type="entry name" value="MULTIDRUG RESISTANCE PROTEIN MEXA"/>
    <property type="match status" value="1"/>
</dbReference>
<evidence type="ECO:0000259" key="5">
    <source>
        <dbReference type="Pfam" id="PF25917"/>
    </source>
</evidence>
<dbReference type="PROSITE" id="PS51257">
    <property type="entry name" value="PROKAR_LIPOPROTEIN"/>
    <property type="match status" value="1"/>
</dbReference>
<feature type="domain" description="Multidrug resistance protein MdtA-like beta-barrel" evidence="6">
    <location>
        <begin position="216"/>
        <end position="292"/>
    </location>
</feature>
<dbReference type="InterPro" id="IPR058637">
    <property type="entry name" value="YknX-like_C"/>
</dbReference>
<sequence>MHMRNSKIRKADIGHFSLLVLLLLFASCDNVKDDTSSGIETPVVKVEDRKITIYRKYPVVLEGEADIDVRPMVNGYLQEICVDEGDRVQKGDILFRIEPDIFQQTLMQTEAQLASAKANMEKARIELENTKSLYSSGVVSETVLLNATADFNTATATQKEAEAAVAKARKELDYTVIRASSDGLVGSIKLRIGTRISPEMSEPLTQLSAIDKMRAYFTLSETDYLELIDNGLLKVDTTETVLSLANGKEYPQKGRIDAINGMMKNGSIRIRATFGNADMRLLSGSTGTVSIPVMAGSLPVIPKSSTFKTQDKNFVFVVSENGIVSTRGIIVENYTTSSFVVKSGLRAGETVVLNGTNRITDGMTIKPIIKSFNP</sequence>
<dbReference type="InterPro" id="IPR006143">
    <property type="entry name" value="RND_pump_MFP"/>
</dbReference>
<evidence type="ECO:0000256" key="3">
    <source>
        <dbReference type="SAM" id="SignalP"/>
    </source>
</evidence>
<feature type="domain" description="Multidrug resistance protein MdtA-like alpha-helical hairpin" evidence="4">
    <location>
        <begin position="105"/>
        <end position="175"/>
    </location>
</feature>
<dbReference type="AlphaFoldDB" id="A0A0M4BLF1"/>
<organism evidence="8">
    <name type="scientific">uncultured bacterium 4L05</name>
    <dbReference type="NCBI Taxonomy" id="1701371"/>
    <lineage>
        <taxon>Bacteria</taxon>
        <taxon>environmental samples</taxon>
    </lineage>
</organism>
<evidence type="ECO:0000256" key="2">
    <source>
        <dbReference type="SAM" id="Coils"/>
    </source>
</evidence>
<dbReference type="GO" id="GO:0022857">
    <property type="term" value="F:transmembrane transporter activity"/>
    <property type="evidence" value="ECO:0007669"/>
    <property type="project" value="InterPro"/>
</dbReference>
<keyword evidence="2" id="KW-0175">Coiled coil</keyword>
<feature type="domain" description="YknX-like C-terminal permuted SH3-like" evidence="7">
    <location>
        <begin position="300"/>
        <end position="366"/>
    </location>
</feature>
<feature type="domain" description="Multidrug resistance protein MdtA-like barrel-sandwich hybrid" evidence="5">
    <location>
        <begin position="67"/>
        <end position="198"/>
    </location>
</feature>
<evidence type="ECO:0000256" key="1">
    <source>
        <dbReference type="ARBA" id="ARBA00009477"/>
    </source>
</evidence>
<dbReference type="NCBIfam" id="TIGR01730">
    <property type="entry name" value="RND_mfp"/>
    <property type="match status" value="1"/>
</dbReference>
<comment type="similarity">
    <text evidence="1">Belongs to the membrane fusion protein (MFP) (TC 8.A.1) family.</text>
</comment>
<keyword evidence="3" id="KW-0732">Signal</keyword>
<dbReference type="Pfam" id="PF25917">
    <property type="entry name" value="BSH_RND"/>
    <property type="match status" value="1"/>
</dbReference>
<dbReference type="Pfam" id="PF25944">
    <property type="entry name" value="Beta-barrel_RND"/>
    <property type="match status" value="1"/>
</dbReference>
<evidence type="ECO:0000259" key="4">
    <source>
        <dbReference type="Pfam" id="PF25876"/>
    </source>
</evidence>
<dbReference type="Gene3D" id="2.40.420.20">
    <property type="match status" value="1"/>
</dbReference>
<proteinExistence type="inferred from homology"/>
<dbReference type="InterPro" id="IPR058624">
    <property type="entry name" value="MdtA-like_HH"/>
</dbReference>
<dbReference type="Pfam" id="PF25989">
    <property type="entry name" value="YknX_C"/>
    <property type="match status" value="1"/>
</dbReference>
<dbReference type="InterPro" id="IPR058626">
    <property type="entry name" value="MdtA-like_b-barrel"/>
</dbReference>
<dbReference type="InterPro" id="IPR058625">
    <property type="entry name" value="MdtA-like_BSH"/>
</dbReference>
<feature type="chain" id="PRO_5005791352" evidence="3">
    <location>
        <begin position="27"/>
        <end position="374"/>
    </location>
</feature>
<dbReference type="GO" id="GO:0046677">
    <property type="term" value="P:response to antibiotic"/>
    <property type="evidence" value="ECO:0007669"/>
    <property type="project" value="TreeGrafter"/>
</dbReference>
<accession>A0A0M4BLF1</accession>
<dbReference type="Gene3D" id="2.40.30.170">
    <property type="match status" value="1"/>
</dbReference>
<dbReference type="GO" id="GO:0030313">
    <property type="term" value="C:cell envelope"/>
    <property type="evidence" value="ECO:0007669"/>
    <property type="project" value="UniProtKB-SubCell"/>
</dbReference>
<protein>
    <submittedName>
        <fullName evidence="8">Efflux transporter, RND family, MFP subunit</fullName>
    </submittedName>
</protein>
<feature type="signal peptide" evidence="3">
    <location>
        <begin position="1"/>
        <end position="26"/>
    </location>
</feature>
<feature type="coiled-coil region" evidence="2">
    <location>
        <begin position="106"/>
        <end position="133"/>
    </location>
</feature>
<dbReference type="PANTHER" id="PTHR30158">
    <property type="entry name" value="ACRA/E-RELATED COMPONENT OF DRUG EFFLUX TRANSPORTER"/>
    <property type="match status" value="1"/>
</dbReference>
<reference evidence="8" key="1">
    <citation type="journal article" date="2015" name="Proc. Natl. Acad. Sci. U.S.A.">
        <title>Functional metagenomic discovery of bacterial effectors in the human microbiome and isolation of commendamide, a GPCR G2A/132 agonist.</title>
        <authorList>
            <person name="Cohen L.J."/>
            <person name="Kang H.S."/>
            <person name="Chu J."/>
            <person name="Huang Y.H."/>
            <person name="Gordon E.A."/>
            <person name="Reddy B.V."/>
            <person name="Ternei M.A."/>
            <person name="Craig J.W."/>
            <person name="Brady S.F."/>
        </authorList>
    </citation>
    <scope>NUCLEOTIDE SEQUENCE</scope>
</reference>
<dbReference type="EMBL" id="KT336246">
    <property type="protein sequence ID" value="ALB75780.1"/>
    <property type="molecule type" value="Genomic_DNA"/>
</dbReference>
<evidence type="ECO:0000259" key="6">
    <source>
        <dbReference type="Pfam" id="PF25944"/>
    </source>
</evidence>
<dbReference type="Gene3D" id="1.10.287.470">
    <property type="entry name" value="Helix hairpin bin"/>
    <property type="match status" value="1"/>
</dbReference>